<feature type="coiled-coil region" evidence="3">
    <location>
        <begin position="148"/>
        <end position="175"/>
    </location>
</feature>
<sequence length="652" mass="73201">MPPGATCEEASPVIAVDVVVAEPAWRRRCQQLLDQFAVTATRVQVQHRVEKSIEARTTRPAPRRALADVAGVAGRQASRRRPRDTFDAVGSATEMISDRCWSDSIAIATRSSSDSLIEQLAAREMWDEIGEGEEDRRGMLQALEEECLNVYRAKVEQVRQHRAQLKREIADSVAEVAAICATIGEPPATVQGTGSLKEELGSIAPELAEMRRRREERRRQFSDVTERVSRIHQEMNLGGGQPRVVADSSDLTLTKLEELRAYLQHLQSEKESRTRKVAELMASLHSSSLVLGMNPREIIAAHGGDQAGHFSDDAIARLASEIERLREIKRSRMGKLQDLLASMLELWNLMDTPAEEQRRFQGVACNIAASEDEITEPNALSMDFIRNVGGARAVEAEVVRLETLKECRMKDLVVKKYDELKEIRRRARLPEEDDGDAVAMFDAIDSDAERALILERLEVQISEAKDLEFSRKDVLERMDKWQAALEEESWLEEYNRNENRYNVGKGTHLVLKRAEKARALVSKMPAMAEALTAKVVAWEKERGVKFEYDGEALLDMLEEYSNARKEKEQERKRQRDQRRLQGAAPERDASPVARPPPKNIKNVTRTLSMGGSARKASASSSRPGTPSFLKSPMSARRGGSDEGQMMASDSFE</sequence>
<name>A0A3L6QKR9_PANMI</name>
<protein>
    <submittedName>
        <fullName evidence="5">65-kDa microtubule-associated protein 3</fullName>
    </submittedName>
</protein>
<gene>
    <name evidence="5" type="ORF">C2845_PM12G02410</name>
</gene>
<dbReference type="InterPro" id="IPR007145">
    <property type="entry name" value="MAP65_Ase1_PRC1"/>
</dbReference>
<dbReference type="GO" id="GO:0008017">
    <property type="term" value="F:microtubule binding"/>
    <property type="evidence" value="ECO:0007669"/>
    <property type="project" value="InterPro"/>
</dbReference>
<dbReference type="PANTHER" id="PTHR19321">
    <property type="entry name" value="PROTEIN REGULATOR OF CYTOKINESIS 1 PRC1-RELATED"/>
    <property type="match status" value="1"/>
</dbReference>
<dbReference type="Proteomes" id="UP000275267">
    <property type="component" value="Unassembled WGS sequence"/>
</dbReference>
<dbReference type="PANTHER" id="PTHR19321:SF13">
    <property type="entry name" value="OS02G0126300 PROTEIN"/>
    <property type="match status" value="1"/>
</dbReference>
<comment type="similarity">
    <text evidence="1">Belongs to the MAP65/ASE1 family.</text>
</comment>
<dbReference type="GO" id="GO:0005874">
    <property type="term" value="C:microtubule"/>
    <property type="evidence" value="ECO:0007669"/>
    <property type="project" value="UniProtKB-KW"/>
</dbReference>
<dbReference type="Gene3D" id="1.20.58.1520">
    <property type="match status" value="1"/>
</dbReference>
<reference evidence="6" key="1">
    <citation type="journal article" date="2019" name="Nat. Commun.">
        <title>The genome of broomcorn millet.</title>
        <authorList>
            <person name="Zou C."/>
            <person name="Miki D."/>
            <person name="Li D."/>
            <person name="Tang Q."/>
            <person name="Xiao L."/>
            <person name="Rajput S."/>
            <person name="Deng P."/>
            <person name="Jia W."/>
            <person name="Huang R."/>
            <person name="Zhang M."/>
            <person name="Sun Y."/>
            <person name="Hu J."/>
            <person name="Fu X."/>
            <person name="Schnable P.S."/>
            <person name="Li F."/>
            <person name="Zhang H."/>
            <person name="Feng B."/>
            <person name="Zhu X."/>
            <person name="Liu R."/>
            <person name="Schnable J.C."/>
            <person name="Zhu J.-K."/>
            <person name="Zhang H."/>
        </authorList>
    </citation>
    <scope>NUCLEOTIDE SEQUENCE [LARGE SCALE GENOMIC DNA]</scope>
</reference>
<evidence type="ECO:0000313" key="5">
    <source>
        <dbReference type="EMBL" id="RLM80382.1"/>
    </source>
</evidence>
<feature type="region of interest" description="Disordered" evidence="4">
    <location>
        <begin position="565"/>
        <end position="652"/>
    </location>
</feature>
<evidence type="ECO:0000313" key="6">
    <source>
        <dbReference type="Proteomes" id="UP000275267"/>
    </source>
</evidence>
<dbReference type="GO" id="GO:0005737">
    <property type="term" value="C:cytoplasm"/>
    <property type="evidence" value="ECO:0007669"/>
    <property type="project" value="TreeGrafter"/>
</dbReference>
<feature type="compositionally biased region" description="Low complexity" evidence="4">
    <location>
        <begin position="612"/>
        <end position="622"/>
    </location>
</feature>
<evidence type="ECO:0000256" key="4">
    <source>
        <dbReference type="SAM" id="MobiDB-lite"/>
    </source>
</evidence>
<dbReference type="AlphaFoldDB" id="A0A3L6QKR9"/>
<dbReference type="OrthoDB" id="642895at2759"/>
<keyword evidence="6" id="KW-1185">Reference proteome</keyword>
<proteinExistence type="inferred from homology"/>
<accession>A0A3L6QKR9</accession>
<evidence type="ECO:0000256" key="2">
    <source>
        <dbReference type="ARBA" id="ARBA00022701"/>
    </source>
</evidence>
<evidence type="ECO:0000256" key="1">
    <source>
        <dbReference type="ARBA" id="ARBA00006187"/>
    </source>
</evidence>
<feature type="compositionally biased region" description="Basic and acidic residues" evidence="4">
    <location>
        <begin position="565"/>
        <end position="589"/>
    </location>
</feature>
<keyword evidence="2" id="KW-0493">Microtubule</keyword>
<dbReference type="EMBL" id="PQIB02000012">
    <property type="protein sequence ID" value="RLM80382.1"/>
    <property type="molecule type" value="Genomic_DNA"/>
</dbReference>
<dbReference type="GO" id="GO:0000226">
    <property type="term" value="P:microtubule cytoskeleton organization"/>
    <property type="evidence" value="ECO:0007669"/>
    <property type="project" value="InterPro"/>
</dbReference>
<dbReference type="GO" id="GO:0005819">
    <property type="term" value="C:spindle"/>
    <property type="evidence" value="ECO:0007669"/>
    <property type="project" value="TreeGrafter"/>
</dbReference>
<keyword evidence="3" id="KW-0175">Coiled coil</keyword>
<evidence type="ECO:0000256" key="3">
    <source>
        <dbReference type="SAM" id="Coils"/>
    </source>
</evidence>
<organism evidence="5 6">
    <name type="scientific">Panicum miliaceum</name>
    <name type="common">Proso millet</name>
    <name type="synonym">Broomcorn millet</name>
    <dbReference type="NCBI Taxonomy" id="4540"/>
    <lineage>
        <taxon>Eukaryota</taxon>
        <taxon>Viridiplantae</taxon>
        <taxon>Streptophyta</taxon>
        <taxon>Embryophyta</taxon>
        <taxon>Tracheophyta</taxon>
        <taxon>Spermatophyta</taxon>
        <taxon>Magnoliopsida</taxon>
        <taxon>Liliopsida</taxon>
        <taxon>Poales</taxon>
        <taxon>Poaceae</taxon>
        <taxon>PACMAD clade</taxon>
        <taxon>Panicoideae</taxon>
        <taxon>Panicodae</taxon>
        <taxon>Paniceae</taxon>
        <taxon>Panicinae</taxon>
        <taxon>Panicum</taxon>
        <taxon>Panicum sect. Panicum</taxon>
    </lineage>
</organism>
<dbReference type="STRING" id="4540.A0A3L6QKR9"/>
<dbReference type="Pfam" id="PF03999">
    <property type="entry name" value="MAP65_ASE1"/>
    <property type="match status" value="1"/>
</dbReference>
<comment type="caution">
    <text evidence="5">The sequence shown here is derived from an EMBL/GenBank/DDBJ whole genome shotgun (WGS) entry which is preliminary data.</text>
</comment>